<evidence type="ECO:0000313" key="3">
    <source>
        <dbReference type="Proteomes" id="UP000030764"/>
    </source>
</evidence>
<accession>A0A085N4Z5</accession>
<dbReference type="Proteomes" id="UP000030764">
    <property type="component" value="Unassembled WGS sequence"/>
</dbReference>
<sequence>MKTAAAALSATIESRWNFSRATSAQRVAHIESLPTFEMVSFDQTFRNVAFRSLPIRNRSVNGIQLRWQKNNKSAYVSSLLSPPL</sequence>
<name>A0A085N4Z5_9BILA</name>
<evidence type="ECO:0000313" key="1">
    <source>
        <dbReference type="EMBL" id="KFD49392.1"/>
    </source>
</evidence>
<dbReference type="AlphaFoldDB" id="A0A085N4Z5"/>
<proteinExistence type="predicted"/>
<protein>
    <submittedName>
        <fullName evidence="2">Uncharacterized protein</fullName>
    </submittedName>
</protein>
<dbReference type="EMBL" id="KL363272">
    <property type="protein sequence ID" value="KFD49392.1"/>
    <property type="molecule type" value="Genomic_DNA"/>
</dbReference>
<reference evidence="2 3" key="1">
    <citation type="journal article" date="2014" name="Nat. Genet.">
        <title>Genome and transcriptome of the porcine whipworm Trichuris suis.</title>
        <authorList>
            <person name="Jex A.R."/>
            <person name="Nejsum P."/>
            <person name="Schwarz E.M."/>
            <person name="Hu L."/>
            <person name="Young N.D."/>
            <person name="Hall R.S."/>
            <person name="Korhonen P.K."/>
            <person name="Liao S."/>
            <person name="Thamsborg S."/>
            <person name="Xia J."/>
            <person name="Xu P."/>
            <person name="Wang S."/>
            <person name="Scheerlinck J.P."/>
            <person name="Hofmann A."/>
            <person name="Sternberg P.W."/>
            <person name="Wang J."/>
            <person name="Gasser R.B."/>
        </authorList>
    </citation>
    <scope>NUCLEOTIDE SEQUENCE [LARGE SCALE GENOMIC DNA]</scope>
    <source>
        <strain evidence="2">DCEP-RM93F</strain>
        <strain evidence="1">DCEP-RM93M</strain>
    </source>
</reference>
<dbReference type="Proteomes" id="UP000030758">
    <property type="component" value="Unassembled WGS sequence"/>
</dbReference>
<evidence type="ECO:0000313" key="2">
    <source>
        <dbReference type="EMBL" id="KFD64541.1"/>
    </source>
</evidence>
<dbReference type="EMBL" id="KL367554">
    <property type="protein sequence ID" value="KFD64541.1"/>
    <property type="molecule type" value="Genomic_DNA"/>
</dbReference>
<gene>
    <name evidence="1" type="ORF">M513_09755</name>
    <name evidence="2" type="ORF">M514_09755</name>
</gene>
<organism evidence="2">
    <name type="scientific">Trichuris suis</name>
    <name type="common">pig whipworm</name>
    <dbReference type="NCBI Taxonomy" id="68888"/>
    <lineage>
        <taxon>Eukaryota</taxon>
        <taxon>Metazoa</taxon>
        <taxon>Ecdysozoa</taxon>
        <taxon>Nematoda</taxon>
        <taxon>Enoplea</taxon>
        <taxon>Dorylaimia</taxon>
        <taxon>Trichinellida</taxon>
        <taxon>Trichuridae</taxon>
        <taxon>Trichuris</taxon>
    </lineage>
</organism>
<keyword evidence="3" id="KW-1185">Reference proteome</keyword>